<gene>
    <name evidence="2" type="ORF">GALMADRAFT_70749</name>
</gene>
<keyword evidence="1" id="KW-0472">Membrane</keyword>
<name>A0A067STX8_GALM3</name>
<dbReference type="Proteomes" id="UP000027222">
    <property type="component" value="Unassembled WGS sequence"/>
</dbReference>
<keyword evidence="3" id="KW-1185">Reference proteome</keyword>
<accession>A0A067STX8</accession>
<dbReference type="PANTHER" id="PTHR48079">
    <property type="entry name" value="PROTEIN YEEZ"/>
    <property type="match status" value="1"/>
</dbReference>
<dbReference type="STRING" id="685588.A0A067STX8"/>
<keyword evidence="1" id="KW-0812">Transmembrane</keyword>
<dbReference type="OrthoDB" id="2130169at2759"/>
<organism evidence="2 3">
    <name type="scientific">Galerina marginata (strain CBS 339.88)</name>
    <dbReference type="NCBI Taxonomy" id="685588"/>
    <lineage>
        <taxon>Eukaryota</taxon>
        <taxon>Fungi</taxon>
        <taxon>Dikarya</taxon>
        <taxon>Basidiomycota</taxon>
        <taxon>Agaricomycotina</taxon>
        <taxon>Agaricomycetes</taxon>
        <taxon>Agaricomycetidae</taxon>
        <taxon>Agaricales</taxon>
        <taxon>Agaricineae</taxon>
        <taxon>Strophariaceae</taxon>
        <taxon>Galerina</taxon>
    </lineage>
</organism>
<dbReference type="PANTHER" id="PTHR48079:SF6">
    <property type="entry name" value="NAD(P)-BINDING DOMAIN-CONTAINING PROTEIN-RELATED"/>
    <property type="match status" value="1"/>
</dbReference>
<dbReference type="HOGENOM" id="CLU_007383_12_2_1"/>
<evidence type="ECO:0000313" key="2">
    <source>
        <dbReference type="EMBL" id="KDR74351.1"/>
    </source>
</evidence>
<dbReference type="InterPro" id="IPR036291">
    <property type="entry name" value="NAD(P)-bd_dom_sf"/>
</dbReference>
<evidence type="ECO:0008006" key="4">
    <source>
        <dbReference type="Google" id="ProtNLM"/>
    </source>
</evidence>
<sequence>MQSDIQHTIFLLGATGYLGSQFLILLGRRSPSLQFHVLALVRNLDKEKEARLKTIYPDLSTLEGGLDDADVIVEGASRAKYVVNCASSDHDTSVEAILAGLGRQSEERPGDPPLYIHVSGLGIANDDARGELVDEDKIPRYTDIGFSLDQLPPDNPHLNCDVLIAAAGVRKENPIRTIIVYPGWIYGLGEGMKKATLAIRGFMNAYKAIGYAGTWGPGYNSICNVHIKDCANALLMIFEAAIAGKADEGAEGHYFVTSDAPYVAFRDIATVIGDVMFGKGVYTHGGSRPLPPSVTDTFGEAVWRLLASNNRVKPQRMKRLGWEATETKKISLLESLPREVEVAFEEGYY</sequence>
<evidence type="ECO:0000256" key="1">
    <source>
        <dbReference type="SAM" id="Phobius"/>
    </source>
</evidence>
<proteinExistence type="predicted"/>
<dbReference type="SUPFAM" id="SSF51735">
    <property type="entry name" value="NAD(P)-binding Rossmann-fold domains"/>
    <property type="match status" value="1"/>
</dbReference>
<reference evidence="3" key="1">
    <citation type="journal article" date="2014" name="Proc. Natl. Acad. Sci. U.S.A.">
        <title>Extensive sampling of basidiomycete genomes demonstrates inadequacy of the white-rot/brown-rot paradigm for wood decay fungi.</title>
        <authorList>
            <person name="Riley R."/>
            <person name="Salamov A.A."/>
            <person name="Brown D.W."/>
            <person name="Nagy L.G."/>
            <person name="Floudas D."/>
            <person name="Held B.W."/>
            <person name="Levasseur A."/>
            <person name="Lombard V."/>
            <person name="Morin E."/>
            <person name="Otillar R."/>
            <person name="Lindquist E.A."/>
            <person name="Sun H."/>
            <person name="LaButti K.M."/>
            <person name="Schmutz J."/>
            <person name="Jabbour D."/>
            <person name="Luo H."/>
            <person name="Baker S.E."/>
            <person name="Pisabarro A.G."/>
            <person name="Walton J.D."/>
            <person name="Blanchette R.A."/>
            <person name="Henrissat B."/>
            <person name="Martin F."/>
            <person name="Cullen D."/>
            <person name="Hibbett D.S."/>
            <person name="Grigoriev I.V."/>
        </authorList>
    </citation>
    <scope>NUCLEOTIDE SEQUENCE [LARGE SCALE GENOMIC DNA]</scope>
    <source>
        <strain evidence="3">CBS 339.88</strain>
    </source>
</reference>
<dbReference type="GO" id="GO:0005737">
    <property type="term" value="C:cytoplasm"/>
    <property type="evidence" value="ECO:0007669"/>
    <property type="project" value="TreeGrafter"/>
</dbReference>
<dbReference type="AlphaFoldDB" id="A0A067STX8"/>
<keyword evidence="1" id="KW-1133">Transmembrane helix</keyword>
<dbReference type="GO" id="GO:0004029">
    <property type="term" value="F:aldehyde dehydrogenase (NAD+) activity"/>
    <property type="evidence" value="ECO:0007669"/>
    <property type="project" value="TreeGrafter"/>
</dbReference>
<evidence type="ECO:0000313" key="3">
    <source>
        <dbReference type="Proteomes" id="UP000027222"/>
    </source>
</evidence>
<dbReference type="Gene3D" id="3.40.50.720">
    <property type="entry name" value="NAD(P)-binding Rossmann-like Domain"/>
    <property type="match status" value="1"/>
</dbReference>
<feature type="transmembrane region" description="Helical" evidence="1">
    <location>
        <begin position="6"/>
        <end position="26"/>
    </location>
</feature>
<dbReference type="InterPro" id="IPR051783">
    <property type="entry name" value="NAD(P)-dependent_oxidoreduct"/>
</dbReference>
<protein>
    <recommendedName>
        <fullName evidence="4">NmrA-like domain-containing protein</fullName>
    </recommendedName>
</protein>
<dbReference type="EMBL" id="KL142383">
    <property type="protein sequence ID" value="KDR74351.1"/>
    <property type="molecule type" value="Genomic_DNA"/>
</dbReference>